<keyword evidence="5" id="KW-1185">Reference proteome</keyword>
<evidence type="ECO:0000256" key="2">
    <source>
        <dbReference type="ARBA" id="ARBA00022840"/>
    </source>
</evidence>
<evidence type="ECO:0000259" key="3">
    <source>
        <dbReference type="PROSITE" id="PS50893"/>
    </source>
</evidence>
<dbReference type="Pfam" id="PF00005">
    <property type="entry name" value="ABC_tran"/>
    <property type="match status" value="1"/>
</dbReference>
<dbReference type="PANTHER" id="PTHR43790:SF8">
    <property type="entry name" value="SUGAR ABC TRANSPORTER ATP-BINDING PROTEIN"/>
    <property type="match status" value="1"/>
</dbReference>
<accession>A0A923LIX4</accession>
<dbReference type="InterPro" id="IPR003593">
    <property type="entry name" value="AAA+_ATPase"/>
</dbReference>
<dbReference type="AlphaFoldDB" id="A0A923LIX4"/>
<proteinExistence type="predicted"/>
<keyword evidence="1" id="KW-0547">Nucleotide-binding</keyword>
<name>A0A923LIX4_9FIRM</name>
<dbReference type="SUPFAM" id="SSF52540">
    <property type="entry name" value="P-loop containing nucleoside triphosphate hydrolases"/>
    <property type="match status" value="2"/>
</dbReference>
<dbReference type="InterPro" id="IPR050107">
    <property type="entry name" value="ABC_carbohydrate_import_ATPase"/>
</dbReference>
<dbReference type="InterPro" id="IPR003439">
    <property type="entry name" value="ABC_transporter-like_ATP-bd"/>
</dbReference>
<dbReference type="InterPro" id="IPR027417">
    <property type="entry name" value="P-loop_NTPase"/>
</dbReference>
<comment type="caution">
    <text evidence="4">The sequence shown here is derived from an EMBL/GenBank/DDBJ whole genome shotgun (WGS) entry which is preliminary data.</text>
</comment>
<dbReference type="GO" id="GO:0005524">
    <property type="term" value="F:ATP binding"/>
    <property type="evidence" value="ECO:0007669"/>
    <property type="project" value="UniProtKB-KW"/>
</dbReference>
<dbReference type="GO" id="GO:0016887">
    <property type="term" value="F:ATP hydrolysis activity"/>
    <property type="evidence" value="ECO:0007669"/>
    <property type="project" value="InterPro"/>
</dbReference>
<feature type="domain" description="ABC transporter" evidence="3">
    <location>
        <begin position="6"/>
        <end position="240"/>
    </location>
</feature>
<evidence type="ECO:0000256" key="1">
    <source>
        <dbReference type="ARBA" id="ARBA00022741"/>
    </source>
</evidence>
<dbReference type="SMART" id="SM00382">
    <property type="entry name" value="AAA"/>
    <property type="match status" value="1"/>
</dbReference>
<reference evidence="4" key="1">
    <citation type="submission" date="2020-08" db="EMBL/GenBank/DDBJ databases">
        <title>Genome public.</title>
        <authorList>
            <person name="Liu C."/>
            <person name="Sun Q."/>
        </authorList>
    </citation>
    <scope>NUCLEOTIDE SEQUENCE</scope>
    <source>
        <strain evidence="4">NSJ-55</strain>
    </source>
</reference>
<dbReference type="PANTHER" id="PTHR43790">
    <property type="entry name" value="CARBOHYDRATE TRANSPORT ATP-BINDING PROTEIN MG119-RELATED"/>
    <property type="match status" value="1"/>
</dbReference>
<keyword evidence="2 4" id="KW-0067">ATP-binding</keyword>
<dbReference type="Gene3D" id="3.40.50.300">
    <property type="entry name" value="P-loop containing nucleotide triphosphate hydrolases"/>
    <property type="match status" value="2"/>
</dbReference>
<organism evidence="4 5">
    <name type="scientific">Mediterraneibacter hominis</name>
    <dbReference type="NCBI Taxonomy" id="2763054"/>
    <lineage>
        <taxon>Bacteria</taxon>
        <taxon>Bacillati</taxon>
        <taxon>Bacillota</taxon>
        <taxon>Clostridia</taxon>
        <taxon>Lachnospirales</taxon>
        <taxon>Lachnospiraceae</taxon>
        <taxon>Mediterraneibacter</taxon>
    </lineage>
</organism>
<protein>
    <submittedName>
        <fullName evidence="4">Sugar ABC transporter ATP-binding protein</fullName>
    </submittedName>
</protein>
<dbReference type="RefSeq" id="WP_186875424.1">
    <property type="nucleotide sequence ID" value="NZ_JACOPF010000001.1"/>
</dbReference>
<gene>
    <name evidence="4" type="ORF">H8S37_07865</name>
</gene>
<dbReference type="PROSITE" id="PS50893">
    <property type="entry name" value="ABC_TRANSPORTER_2"/>
    <property type="match status" value="1"/>
</dbReference>
<evidence type="ECO:0000313" key="5">
    <source>
        <dbReference type="Proteomes" id="UP000652477"/>
    </source>
</evidence>
<dbReference type="EMBL" id="JACOPF010000001">
    <property type="protein sequence ID" value="MBC5688839.1"/>
    <property type="molecule type" value="Genomic_DNA"/>
</dbReference>
<sequence>MKKEILYLHNICFEENAVKIVRHADFRVFAGEIVGLAGRNHSGKTTLLGAATGEFPAKTGIVYIKEQKKVLRSIEQARKEGIFLIKPSGSLIDNFSIRDTLKLNFAFARKKYSYKEYAKKCKYIFDLLKIKEPADTYIADLSFHKRLLIEMAQAVICNSQVLVLDNVVSLLSASARKEMTLVFNILRIHGISLVLIENEANCILPYLDRLCIMRKGRITAELGRDEMELPLILSLIEGETLPPKNGVFSRISPADSSKKLLDFSHIYTWNNKLKDLTFSLYEGETLGLWNKNYHSGKALFALMRGSLPVLCGTIRVNGNIYSPEQQNVQQHKLMLIPEEDDFFTNMDLGANICFSALKSNSSAGIVLKKGRLLYLTHDLLSEYFCDEGYRLFANQFITDNPLIKKKASICRAVACGARIIIYDNPCLKMDLHEKALFYQDILRTQKKKTSQLIISAYLDTLYPVCNRILQIHEGKIIKEIAPEI</sequence>
<evidence type="ECO:0000313" key="4">
    <source>
        <dbReference type="EMBL" id="MBC5688839.1"/>
    </source>
</evidence>
<dbReference type="Proteomes" id="UP000652477">
    <property type="component" value="Unassembled WGS sequence"/>
</dbReference>